<dbReference type="GO" id="GO:0005886">
    <property type="term" value="C:plasma membrane"/>
    <property type="evidence" value="ECO:0007669"/>
    <property type="project" value="UniProtKB-SubCell"/>
</dbReference>
<dbReference type="PANTHER" id="PTHR43124">
    <property type="entry name" value="PURINE EFFLUX PUMP PBUE"/>
    <property type="match status" value="1"/>
</dbReference>
<dbReference type="GO" id="GO:0022857">
    <property type="term" value="F:transmembrane transporter activity"/>
    <property type="evidence" value="ECO:0007669"/>
    <property type="project" value="InterPro"/>
</dbReference>
<evidence type="ECO:0000259" key="8">
    <source>
        <dbReference type="PROSITE" id="PS50850"/>
    </source>
</evidence>
<keyword evidence="3 7" id="KW-0812">Transmembrane</keyword>
<comment type="subcellular location">
    <subcellularLocation>
        <location evidence="1">Cell membrane</location>
        <topology evidence="1">Multi-pass membrane protein</topology>
    </subcellularLocation>
</comment>
<dbReference type="PROSITE" id="PS50850">
    <property type="entry name" value="MFS"/>
    <property type="match status" value="1"/>
</dbReference>
<feature type="domain" description="Major facilitator superfamily (MFS) profile" evidence="8">
    <location>
        <begin position="32"/>
        <end position="407"/>
    </location>
</feature>
<keyword evidence="5 7" id="KW-0472">Membrane</keyword>
<dbReference type="InterPro" id="IPR011701">
    <property type="entry name" value="MFS"/>
</dbReference>
<feature type="transmembrane region" description="Helical" evidence="7">
    <location>
        <begin position="350"/>
        <end position="371"/>
    </location>
</feature>
<evidence type="ECO:0000313" key="9">
    <source>
        <dbReference type="EMBL" id="GHE14454.1"/>
    </source>
</evidence>
<dbReference type="InterPro" id="IPR050189">
    <property type="entry name" value="MFS_Efflux_Transporters"/>
</dbReference>
<feature type="transmembrane region" description="Helical" evidence="7">
    <location>
        <begin position="294"/>
        <end position="313"/>
    </location>
</feature>
<dbReference type="EMBL" id="BMVG01000050">
    <property type="protein sequence ID" value="GHE14454.1"/>
    <property type="molecule type" value="Genomic_DNA"/>
</dbReference>
<evidence type="ECO:0000256" key="4">
    <source>
        <dbReference type="ARBA" id="ARBA00022989"/>
    </source>
</evidence>
<reference evidence="9" key="2">
    <citation type="submission" date="2020-09" db="EMBL/GenBank/DDBJ databases">
        <authorList>
            <person name="Sun Q."/>
            <person name="Ohkuma M."/>
        </authorList>
    </citation>
    <scope>NUCLEOTIDE SEQUENCE</scope>
    <source>
        <strain evidence="9">JCM 4714</strain>
    </source>
</reference>
<dbReference type="CDD" id="cd17324">
    <property type="entry name" value="MFS_NepI_like"/>
    <property type="match status" value="1"/>
</dbReference>
<keyword evidence="4 7" id="KW-1133">Transmembrane helix</keyword>
<sequence length="409" mass="41454">MQTMRASRADHVPLSTERLSPTPAPTRRGGGSLAVGFITLLVVGTDLFVVSPLLPAISRHFHVSPGAAGNAVTVFSIVYVLGAPAFGSLADRIGRRKVLAAGLVGFAVANVLTGLAPSFAVLLLARVLAGLTAAAVSPSVYALVGAAAPAHRRGVWMSTAVAGFLISLTTGAPSGTALAAVWGWRAVFVILALPAAALAVVNLAVWPDTPKPGASAATAPVPIGLLTRARAVAVTGLWAFAVYALYTYLGTGLRADAKFSTGLVALALIVFGVGAVVGSFGGGRLADRFGARRVATASLALVGVTMLLLDLVVRAPVPLLMAALFLLALCAYPCLPAYQAQLVSSFPQHVGSLLAWNSSCMYLGTALGSAAGSALLSTAGFRAIPLAGAAVALLGAFFCAFWAISQRSE</sequence>
<dbReference type="InterPro" id="IPR036259">
    <property type="entry name" value="MFS_trans_sf"/>
</dbReference>
<dbReference type="PANTHER" id="PTHR43124:SF3">
    <property type="entry name" value="CHLORAMPHENICOL EFFLUX PUMP RV0191"/>
    <property type="match status" value="1"/>
</dbReference>
<dbReference type="InterPro" id="IPR020846">
    <property type="entry name" value="MFS_dom"/>
</dbReference>
<evidence type="ECO:0000256" key="7">
    <source>
        <dbReference type="SAM" id="Phobius"/>
    </source>
</evidence>
<feature type="transmembrane region" description="Helical" evidence="7">
    <location>
        <begin position="33"/>
        <end position="54"/>
    </location>
</feature>
<evidence type="ECO:0000256" key="2">
    <source>
        <dbReference type="ARBA" id="ARBA00022475"/>
    </source>
</evidence>
<feature type="transmembrane region" description="Helical" evidence="7">
    <location>
        <begin position="383"/>
        <end position="404"/>
    </location>
</feature>
<feature type="transmembrane region" description="Helical" evidence="7">
    <location>
        <begin position="261"/>
        <end position="282"/>
    </location>
</feature>
<feature type="transmembrane region" description="Helical" evidence="7">
    <location>
        <begin position="319"/>
        <end position="338"/>
    </location>
</feature>
<accession>A0A919D858</accession>
<evidence type="ECO:0000313" key="10">
    <source>
        <dbReference type="Proteomes" id="UP000655443"/>
    </source>
</evidence>
<evidence type="ECO:0000256" key="1">
    <source>
        <dbReference type="ARBA" id="ARBA00004651"/>
    </source>
</evidence>
<feature type="region of interest" description="Disordered" evidence="6">
    <location>
        <begin position="1"/>
        <end position="28"/>
    </location>
</feature>
<evidence type="ECO:0000256" key="3">
    <source>
        <dbReference type="ARBA" id="ARBA00022692"/>
    </source>
</evidence>
<dbReference type="AlphaFoldDB" id="A0A919D858"/>
<gene>
    <name evidence="9" type="ORF">GCM10010339_85200</name>
</gene>
<feature type="transmembrane region" description="Helical" evidence="7">
    <location>
        <begin position="123"/>
        <end position="144"/>
    </location>
</feature>
<feature type="transmembrane region" description="Helical" evidence="7">
    <location>
        <begin position="156"/>
        <end position="180"/>
    </location>
</feature>
<dbReference type="Gene3D" id="1.20.1250.20">
    <property type="entry name" value="MFS general substrate transporter like domains"/>
    <property type="match status" value="2"/>
</dbReference>
<dbReference type="Pfam" id="PF07690">
    <property type="entry name" value="MFS_1"/>
    <property type="match status" value="1"/>
</dbReference>
<evidence type="ECO:0000256" key="5">
    <source>
        <dbReference type="ARBA" id="ARBA00023136"/>
    </source>
</evidence>
<feature type="transmembrane region" description="Helical" evidence="7">
    <location>
        <begin position="98"/>
        <end position="117"/>
    </location>
</feature>
<name>A0A919D858_9ACTN</name>
<evidence type="ECO:0000256" key="6">
    <source>
        <dbReference type="SAM" id="MobiDB-lite"/>
    </source>
</evidence>
<protein>
    <submittedName>
        <fullName evidence="9">MFS transporter</fullName>
    </submittedName>
</protein>
<keyword evidence="10" id="KW-1185">Reference proteome</keyword>
<comment type="caution">
    <text evidence="9">The sequence shown here is derived from an EMBL/GenBank/DDBJ whole genome shotgun (WGS) entry which is preliminary data.</text>
</comment>
<proteinExistence type="predicted"/>
<feature type="transmembrane region" description="Helical" evidence="7">
    <location>
        <begin position="66"/>
        <end position="86"/>
    </location>
</feature>
<feature type="transmembrane region" description="Helical" evidence="7">
    <location>
        <begin position="227"/>
        <end position="249"/>
    </location>
</feature>
<feature type="transmembrane region" description="Helical" evidence="7">
    <location>
        <begin position="186"/>
        <end position="206"/>
    </location>
</feature>
<reference evidence="9" key="1">
    <citation type="journal article" date="2014" name="Int. J. Syst. Evol. Microbiol.">
        <title>Complete genome sequence of Corynebacterium casei LMG S-19264T (=DSM 44701T), isolated from a smear-ripened cheese.</title>
        <authorList>
            <consortium name="US DOE Joint Genome Institute (JGI-PGF)"/>
            <person name="Walter F."/>
            <person name="Albersmeier A."/>
            <person name="Kalinowski J."/>
            <person name="Ruckert C."/>
        </authorList>
    </citation>
    <scope>NUCLEOTIDE SEQUENCE</scope>
    <source>
        <strain evidence="9">JCM 4714</strain>
    </source>
</reference>
<dbReference type="SUPFAM" id="SSF103473">
    <property type="entry name" value="MFS general substrate transporter"/>
    <property type="match status" value="1"/>
</dbReference>
<organism evidence="9 10">
    <name type="scientific">Streptomyces alanosinicus</name>
    <dbReference type="NCBI Taxonomy" id="68171"/>
    <lineage>
        <taxon>Bacteria</taxon>
        <taxon>Bacillati</taxon>
        <taxon>Actinomycetota</taxon>
        <taxon>Actinomycetes</taxon>
        <taxon>Kitasatosporales</taxon>
        <taxon>Streptomycetaceae</taxon>
        <taxon>Streptomyces</taxon>
    </lineage>
</organism>
<keyword evidence="2" id="KW-1003">Cell membrane</keyword>
<dbReference type="Proteomes" id="UP000655443">
    <property type="component" value="Unassembled WGS sequence"/>
</dbReference>